<feature type="signal peptide" evidence="2">
    <location>
        <begin position="1"/>
        <end position="21"/>
    </location>
</feature>
<protein>
    <submittedName>
        <fullName evidence="3">Uncharacterized protein</fullName>
    </submittedName>
</protein>
<feature type="chain" id="PRO_5001486039" evidence="2">
    <location>
        <begin position="22"/>
        <end position="70"/>
    </location>
</feature>
<dbReference type="EMBL" id="JARK01001691">
    <property type="protein sequence ID" value="EYB82608.1"/>
    <property type="molecule type" value="Genomic_DNA"/>
</dbReference>
<proteinExistence type="predicted"/>
<dbReference type="AlphaFoldDB" id="A0A016RWA1"/>
<keyword evidence="4" id="KW-1185">Reference proteome</keyword>
<dbReference type="Proteomes" id="UP000024635">
    <property type="component" value="Unassembled WGS sequence"/>
</dbReference>
<comment type="caution">
    <text evidence="3">The sequence shown here is derived from an EMBL/GenBank/DDBJ whole genome shotgun (WGS) entry which is preliminary data.</text>
</comment>
<sequence>MFRKAVILLLVCVILSNACNGGRGRRRPIQVNVQPGTGSATVVGGGGGGAAVPPGGVLAPSSTATPTGRK</sequence>
<name>A0A016RWA1_9BILA</name>
<gene>
    <name evidence="3" type="primary">Acey_s0355.g3321</name>
    <name evidence="3" type="ORF">Y032_0355g3321</name>
</gene>
<evidence type="ECO:0000313" key="4">
    <source>
        <dbReference type="Proteomes" id="UP000024635"/>
    </source>
</evidence>
<accession>A0A016RWA1</accession>
<organism evidence="3 4">
    <name type="scientific">Ancylostoma ceylanicum</name>
    <dbReference type="NCBI Taxonomy" id="53326"/>
    <lineage>
        <taxon>Eukaryota</taxon>
        <taxon>Metazoa</taxon>
        <taxon>Ecdysozoa</taxon>
        <taxon>Nematoda</taxon>
        <taxon>Chromadorea</taxon>
        <taxon>Rhabditida</taxon>
        <taxon>Rhabditina</taxon>
        <taxon>Rhabditomorpha</taxon>
        <taxon>Strongyloidea</taxon>
        <taxon>Ancylostomatidae</taxon>
        <taxon>Ancylostomatinae</taxon>
        <taxon>Ancylostoma</taxon>
    </lineage>
</organism>
<reference evidence="4" key="1">
    <citation type="journal article" date="2015" name="Nat. Genet.">
        <title>The genome and transcriptome of the zoonotic hookworm Ancylostoma ceylanicum identify infection-specific gene families.</title>
        <authorList>
            <person name="Schwarz E.M."/>
            <person name="Hu Y."/>
            <person name="Antoshechkin I."/>
            <person name="Miller M.M."/>
            <person name="Sternberg P.W."/>
            <person name="Aroian R.V."/>
        </authorList>
    </citation>
    <scope>NUCLEOTIDE SEQUENCE</scope>
    <source>
        <strain evidence="4">HY135</strain>
    </source>
</reference>
<evidence type="ECO:0000313" key="3">
    <source>
        <dbReference type="EMBL" id="EYB82608.1"/>
    </source>
</evidence>
<evidence type="ECO:0000256" key="2">
    <source>
        <dbReference type="SAM" id="SignalP"/>
    </source>
</evidence>
<evidence type="ECO:0000256" key="1">
    <source>
        <dbReference type="SAM" id="MobiDB-lite"/>
    </source>
</evidence>
<feature type="compositionally biased region" description="Low complexity" evidence="1">
    <location>
        <begin position="51"/>
        <end position="61"/>
    </location>
</feature>
<dbReference type="OrthoDB" id="5891369at2759"/>
<keyword evidence="2" id="KW-0732">Signal</keyword>
<feature type="region of interest" description="Disordered" evidence="1">
    <location>
        <begin position="51"/>
        <end position="70"/>
    </location>
</feature>